<dbReference type="EMBL" id="CM004480">
    <property type="protein sequence ID" value="OCT69315.1"/>
    <property type="molecule type" value="Genomic_DNA"/>
</dbReference>
<protein>
    <recommendedName>
        <fullName evidence="7">Immunoglobulin V-set domain-containing protein</fullName>
    </recommendedName>
</protein>
<evidence type="ECO:0000256" key="2">
    <source>
        <dbReference type="ARBA" id="ARBA00022729"/>
    </source>
</evidence>
<organism evidence="8 9">
    <name type="scientific">Xenopus laevis</name>
    <name type="common">African clawed frog</name>
    <dbReference type="NCBI Taxonomy" id="8355"/>
    <lineage>
        <taxon>Eukaryota</taxon>
        <taxon>Metazoa</taxon>
        <taxon>Chordata</taxon>
        <taxon>Craniata</taxon>
        <taxon>Vertebrata</taxon>
        <taxon>Euteleostomi</taxon>
        <taxon>Amphibia</taxon>
        <taxon>Batrachia</taxon>
        <taxon>Anura</taxon>
        <taxon>Pipoidea</taxon>
        <taxon>Pipidae</taxon>
        <taxon>Xenopodinae</taxon>
        <taxon>Xenopus</taxon>
        <taxon>Xenopus</taxon>
    </lineage>
</organism>
<dbReference type="InterPro" id="IPR036179">
    <property type="entry name" value="Ig-like_dom_sf"/>
</dbReference>
<dbReference type="InterPro" id="IPR015631">
    <property type="entry name" value="CD2/SLAM_rcpt"/>
</dbReference>
<keyword evidence="3 5" id="KW-0472">Membrane</keyword>
<gene>
    <name evidence="8" type="ORF">XELAEV_18040630mg</name>
</gene>
<keyword evidence="5" id="KW-0812">Transmembrane</keyword>
<keyword evidence="5" id="KW-1133">Transmembrane helix</keyword>
<dbReference type="InterPro" id="IPR013106">
    <property type="entry name" value="Ig_V-set"/>
</dbReference>
<evidence type="ECO:0000256" key="5">
    <source>
        <dbReference type="SAM" id="Phobius"/>
    </source>
</evidence>
<dbReference type="PANTHER" id="PTHR12080:SF55">
    <property type="entry name" value="LYMPHOCYTE FUNCTION-ASSOCIATED ANTIGEN 3"/>
    <property type="match status" value="1"/>
</dbReference>
<accession>A0A974CB13</accession>
<evidence type="ECO:0000313" key="9">
    <source>
        <dbReference type="Proteomes" id="UP000694892"/>
    </source>
</evidence>
<dbReference type="Gene3D" id="2.60.40.10">
    <property type="entry name" value="Immunoglobulins"/>
    <property type="match status" value="1"/>
</dbReference>
<dbReference type="Pfam" id="PF07686">
    <property type="entry name" value="V-set"/>
    <property type="match status" value="1"/>
</dbReference>
<evidence type="ECO:0000313" key="8">
    <source>
        <dbReference type="EMBL" id="OCT69315.1"/>
    </source>
</evidence>
<evidence type="ECO:0000256" key="3">
    <source>
        <dbReference type="ARBA" id="ARBA00023136"/>
    </source>
</evidence>
<name>A0A974CB13_XENLA</name>
<comment type="subcellular location">
    <subcellularLocation>
        <location evidence="1">Membrane</location>
    </subcellularLocation>
</comment>
<sequence length="183" mass="20743">MIPLYWSLLLFILLKYISCYNECGPRINVSGAEGGGASLPVKLQEEVKDIAWIRSDNHFATTKPNGQITIRSGQFRGRLRSETDASLIIADLTNQDQGIYSANVLYKSHSLCNQLYDLQVYNNTAHSVGNYTHQNIIRLGLASVILIITSYLIIQHFHAMKRENALSVYIYKKKVCFVYPNQI</sequence>
<feature type="domain" description="Immunoglobulin V-set" evidence="7">
    <location>
        <begin position="28"/>
        <end position="111"/>
    </location>
</feature>
<evidence type="ECO:0000256" key="1">
    <source>
        <dbReference type="ARBA" id="ARBA00004370"/>
    </source>
</evidence>
<dbReference type="PANTHER" id="PTHR12080">
    <property type="entry name" value="SIGNALING LYMPHOCYTIC ACTIVATION MOLECULE"/>
    <property type="match status" value="1"/>
</dbReference>
<dbReference type="GO" id="GO:0016020">
    <property type="term" value="C:membrane"/>
    <property type="evidence" value="ECO:0007669"/>
    <property type="project" value="UniProtKB-SubCell"/>
</dbReference>
<feature type="signal peptide" evidence="6">
    <location>
        <begin position="1"/>
        <end position="19"/>
    </location>
</feature>
<feature type="chain" id="PRO_5037053828" description="Immunoglobulin V-set domain-containing protein" evidence="6">
    <location>
        <begin position="20"/>
        <end position="183"/>
    </location>
</feature>
<keyword evidence="4" id="KW-0325">Glycoprotein</keyword>
<proteinExistence type="predicted"/>
<keyword evidence="2 6" id="KW-0732">Signal</keyword>
<dbReference type="Proteomes" id="UP000694892">
    <property type="component" value="Chromosome 8L"/>
</dbReference>
<feature type="transmembrane region" description="Helical" evidence="5">
    <location>
        <begin position="136"/>
        <end position="154"/>
    </location>
</feature>
<evidence type="ECO:0000259" key="7">
    <source>
        <dbReference type="Pfam" id="PF07686"/>
    </source>
</evidence>
<reference evidence="9" key="1">
    <citation type="journal article" date="2016" name="Nature">
        <title>Genome evolution in the allotetraploid frog Xenopus laevis.</title>
        <authorList>
            <person name="Session A.M."/>
            <person name="Uno Y."/>
            <person name="Kwon T."/>
            <person name="Chapman J.A."/>
            <person name="Toyoda A."/>
            <person name="Takahashi S."/>
            <person name="Fukui A."/>
            <person name="Hikosaka A."/>
            <person name="Suzuki A."/>
            <person name="Kondo M."/>
            <person name="van Heeringen S.J."/>
            <person name="Quigley I."/>
            <person name="Heinz S."/>
            <person name="Ogino H."/>
            <person name="Ochi H."/>
            <person name="Hellsten U."/>
            <person name="Lyons J.B."/>
            <person name="Simakov O."/>
            <person name="Putnam N."/>
            <person name="Stites J."/>
            <person name="Kuroki Y."/>
            <person name="Tanaka T."/>
            <person name="Michiue T."/>
            <person name="Watanabe M."/>
            <person name="Bogdanovic O."/>
            <person name="Lister R."/>
            <person name="Georgiou G."/>
            <person name="Paranjpe S.S."/>
            <person name="van Kruijsbergen I."/>
            <person name="Shu S."/>
            <person name="Carlson J."/>
            <person name="Kinoshita T."/>
            <person name="Ohta Y."/>
            <person name="Mawaribuchi S."/>
            <person name="Jenkins J."/>
            <person name="Grimwood J."/>
            <person name="Schmutz J."/>
            <person name="Mitros T."/>
            <person name="Mozaffari S.V."/>
            <person name="Suzuki Y."/>
            <person name="Haramoto Y."/>
            <person name="Yamamoto T.S."/>
            <person name="Takagi C."/>
            <person name="Heald R."/>
            <person name="Miller K."/>
            <person name="Haudenschild C."/>
            <person name="Kitzman J."/>
            <person name="Nakayama T."/>
            <person name="Izutsu Y."/>
            <person name="Robert J."/>
            <person name="Fortriede J."/>
            <person name="Burns K."/>
            <person name="Lotay V."/>
            <person name="Karimi K."/>
            <person name="Yasuoka Y."/>
            <person name="Dichmann D.S."/>
            <person name="Flajnik M.F."/>
            <person name="Houston D.W."/>
            <person name="Shendure J."/>
            <person name="DuPasquier L."/>
            <person name="Vize P.D."/>
            <person name="Zorn A.M."/>
            <person name="Ito M."/>
            <person name="Marcotte E.M."/>
            <person name="Wallingford J.B."/>
            <person name="Ito Y."/>
            <person name="Asashima M."/>
            <person name="Ueno N."/>
            <person name="Matsuda Y."/>
            <person name="Veenstra G.J."/>
            <person name="Fujiyama A."/>
            <person name="Harland R.M."/>
            <person name="Taira M."/>
            <person name="Rokhsar D.S."/>
        </authorList>
    </citation>
    <scope>NUCLEOTIDE SEQUENCE [LARGE SCALE GENOMIC DNA]</scope>
    <source>
        <strain evidence="9">J</strain>
    </source>
</reference>
<dbReference type="InterPro" id="IPR013783">
    <property type="entry name" value="Ig-like_fold"/>
</dbReference>
<dbReference type="SUPFAM" id="SSF48726">
    <property type="entry name" value="Immunoglobulin"/>
    <property type="match status" value="1"/>
</dbReference>
<evidence type="ECO:0000256" key="6">
    <source>
        <dbReference type="SAM" id="SignalP"/>
    </source>
</evidence>
<evidence type="ECO:0000256" key="4">
    <source>
        <dbReference type="ARBA" id="ARBA00023180"/>
    </source>
</evidence>
<dbReference type="AlphaFoldDB" id="A0A974CB13"/>